<keyword evidence="2" id="KW-1185">Reference proteome</keyword>
<dbReference type="AlphaFoldDB" id="A0A2P2D772"/>
<organism evidence="1 2">
    <name type="scientific">Leptospira johnsonii</name>
    <dbReference type="NCBI Taxonomy" id="1917820"/>
    <lineage>
        <taxon>Bacteria</taxon>
        <taxon>Pseudomonadati</taxon>
        <taxon>Spirochaetota</taxon>
        <taxon>Spirochaetia</taxon>
        <taxon>Leptospirales</taxon>
        <taxon>Leptospiraceae</taxon>
        <taxon>Leptospira</taxon>
    </lineage>
</organism>
<proteinExistence type="predicted"/>
<name>A0A2P2D772_9LEPT</name>
<dbReference type="EMBL" id="BFAY01000012">
    <property type="protein sequence ID" value="GBF40484.1"/>
    <property type="molecule type" value="Genomic_DNA"/>
</dbReference>
<evidence type="ECO:0000313" key="2">
    <source>
        <dbReference type="Proteomes" id="UP000245076"/>
    </source>
</evidence>
<accession>A0A2P2D772</accession>
<sequence>MPYNLSAKTQMGNTPLEVGEKEKIRLVWEKTKIGFYVAKILMRANIRIEF</sequence>
<protein>
    <submittedName>
        <fullName evidence="1">Uncharacterized protein</fullName>
    </submittedName>
</protein>
<reference evidence="1 2" key="1">
    <citation type="submission" date="2018-02" db="EMBL/GenBank/DDBJ databases">
        <title>Novel Leptospira species isolated from soil and water in Japan.</title>
        <authorList>
            <person name="Nakao R."/>
            <person name="Masuzawa T."/>
        </authorList>
    </citation>
    <scope>NUCLEOTIDE SEQUENCE [LARGE SCALE GENOMIC DNA]</scope>
    <source>
        <strain evidence="1 2">E8</strain>
    </source>
</reference>
<comment type="caution">
    <text evidence="1">The sequence shown here is derived from an EMBL/GenBank/DDBJ whole genome shotgun (WGS) entry which is preliminary data.</text>
</comment>
<gene>
    <name evidence="1" type="ORF">LPTSP1_35020</name>
</gene>
<dbReference type="Proteomes" id="UP000245076">
    <property type="component" value="Unassembled WGS sequence"/>
</dbReference>
<evidence type="ECO:0000313" key="1">
    <source>
        <dbReference type="EMBL" id="GBF40484.1"/>
    </source>
</evidence>